<comment type="caution">
    <text evidence="3">The sequence shown here is derived from an EMBL/GenBank/DDBJ whole genome shotgun (WGS) entry which is preliminary data.</text>
</comment>
<evidence type="ECO:0000313" key="4">
    <source>
        <dbReference type="Proteomes" id="UP001431783"/>
    </source>
</evidence>
<feature type="signal peptide" evidence="2">
    <location>
        <begin position="1"/>
        <end position="25"/>
    </location>
</feature>
<dbReference type="Proteomes" id="UP001431783">
    <property type="component" value="Unassembled WGS sequence"/>
</dbReference>
<name>A0AAW1V7E9_9CUCU</name>
<evidence type="ECO:0000256" key="2">
    <source>
        <dbReference type="SAM" id="SignalP"/>
    </source>
</evidence>
<sequence>MSSFVFQLIFILLAVSFCCFSFVNSSSLHIVLHRAENIFSEYNKFNDAKVLAAEEASKWRETLAKDKNVKVSSIIKVVSQGYEGVVPVSAHQERGTPAISRHEDITRDNTDDEEQCGWTPSLKARPKPAGGVVKPDLKRKSGDNFVRPAPGRAKKPRFNNRPKKISTLQKEILLRTRRTKVQRYLHLGVQVIEEVTNEKAQMQEKITNIIQNTQILRNVWTNRQHQKVGNNYGPGFKYY</sequence>
<evidence type="ECO:0000256" key="1">
    <source>
        <dbReference type="SAM" id="MobiDB-lite"/>
    </source>
</evidence>
<proteinExistence type="predicted"/>
<accession>A0AAW1V7E9</accession>
<organism evidence="3 4">
    <name type="scientific">Henosepilachna vigintioctopunctata</name>
    <dbReference type="NCBI Taxonomy" id="420089"/>
    <lineage>
        <taxon>Eukaryota</taxon>
        <taxon>Metazoa</taxon>
        <taxon>Ecdysozoa</taxon>
        <taxon>Arthropoda</taxon>
        <taxon>Hexapoda</taxon>
        <taxon>Insecta</taxon>
        <taxon>Pterygota</taxon>
        <taxon>Neoptera</taxon>
        <taxon>Endopterygota</taxon>
        <taxon>Coleoptera</taxon>
        <taxon>Polyphaga</taxon>
        <taxon>Cucujiformia</taxon>
        <taxon>Coccinelloidea</taxon>
        <taxon>Coccinellidae</taxon>
        <taxon>Epilachninae</taxon>
        <taxon>Epilachnini</taxon>
        <taxon>Henosepilachna</taxon>
    </lineage>
</organism>
<dbReference type="AlphaFoldDB" id="A0AAW1V7E9"/>
<evidence type="ECO:0000313" key="3">
    <source>
        <dbReference type="EMBL" id="KAK9888227.1"/>
    </source>
</evidence>
<feature type="region of interest" description="Disordered" evidence="1">
    <location>
        <begin position="108"/>
        <end position="159"/>
    </location>
</feature>
<keyword evidence="4" id="KW-1185">Reference proteome</keyword>
<keyword evidence="2" id="KW-0732">Signal</keyword>
<feature type="chain" id="PRO_5044025013" evidence="2">
    <location>
        <begin position="26"/>
        <end position="239"/>
    </location>
</feature>
<reference evidence="3 4" key="1">
    <citation type="submission" date="2023-03" db="EMBL/GenBank/DDBJ databases">
        <title>Genome insight into feeding habits of ladybird beetles.</title>
        <authorList>
            <person name="Li H.-S."/>
            <person name="Huang Y.-H."/>
            <person name="Pang H."/>
        </authorList>
    </citation>
    <scope>NUCLEOTIDE SEQUENCE [LARGE SCALE GENOMIC DNA]</scope>
    <source>
        <strain evidence="3">SYSU_2023b</strain>
        <tissue evidence="3">Whole body</tissue>
    </source>
</reference>
<protein>
    <submittedName>
        <fullName evidence="3">Uncharacterized protein</fullName>
    </submittedName>
</protein>
<dbReference type="EMBL" id="JARQZJ010000121">
    <property type="protein sequence ID" value="KAK9888227.1"/>
    <property type="molecule type" value="Genomic_DNA"/>
</dbReference>
<gene>
    <name evidence="3" type="ORF">WA026_000496</name>
</gene>